<dbReference type="PROSITE" id="PS50113">
    <property type="entry name" value="PAC"/>
    <property type="match status" value="1"/>
</dbReference>
<gene>
    <name evidence="8" type="ordered locus">Tmz1t_3727</name>
</gene>
<dbReference type="InterPro" id="IPR011006">
    <property type="entry name" value="CheY-like_superfamily"/>
</dbReference>
<evidence type="ECO:0000259" key="3">
    <source>
        <dbReference type="PROSITE" id="PS50110"/>
    </source>
</evidence>
<dbReference type="Pfam" id="PF08448">
    <property type="entry name" value="PAS_4"/>
    <property type="match status" value="1"/>
</dbReference>
<dbReference type="SUPFAM" id="SSF141868">
    <property type="entry name" value="EAL domain-like"/>
    <property type="match status" value="1"/>
</dbReference>
<dbReference type="InterPro" id="IPR001633">
    <property type="entry name" value="EAL_dom"/>
</dbReference>
<dbReference type="InterPro" id="IPR029787">
    <property type="entry name" value="Nucleotide_cyclase"/>
</dbReference>
<dbReference type="HOGENOM" id="CLU_000445_70_50_4"/>
<dbReference type="FunFam" id="3.30.70.270:FF:000001">
    <property type="entry name" value="Diguanylate cyclase domain protein"/>
    <property type="match status" value="1"/>
</dbReference>
<dbReference type="eggNOG" id="COG5001">
    <property type="taxonomic scope" value="Bacteria"/>
</dbReference>
<dbReference type="NCBIfam" id="TIGR00229">
    <property type="entry name" value="sensory_box"/>
    <property type="match status" value="1"/>
</dbReference>
<dbReference type="eggNOG" id="COG2204">
    <property type="taxonomic scope" value="Bacteria"/>
</dbReference>
<dbReference type="InterPro" id="IPR052155">
    <property type="entry name" value="Biofilm_reg_signaling"/>
</dbReference>
<name>C4KCC9_THASP</name>
<dbReference type="GO" id="GO:0000160">
    <property type="term" value="P:phosphorelay signal transduction system"/>
    <property type="evidence" value="ECO:0007669"/>
    <property type="project" value="InterPro"/>
</dbReference>
<dbReference type="CDD" id="cd00130">
    <property type="entry name" value="PAS"/>
    <property type="match status" value="1"/>
</dbReference>
<accession>C4KCC9</accession>
<dbReference type="InterPro" id="IPR000700">
    <property type="entry name" value="PAS-assoc_C"/>
</dbReference>
<keyword evidence="9" id="KW-1185">Reference proteome</keyword>
<feature type="domain" description="Response regulatory" evidence="3">
    <location>
        <begin position="39"/>
        <end position="153"/>
    </location>
</feature>
<dbReference type="InterPro" id="IPR000160">
    <property type="entry name" value="GGDEF_dom"/>
</dbReference>
<dbReference type="SUPFAM" id="SSF55785">
    <property type="entry name" value="PYP-like sensor domain (PAS domain)"/>
    <property type="match status" value="1"/>
</dbReference>
<evidence type="ECO:0000259" key="4">
    <source>
        <dbReference type="PROSITE" id="PS50112"/>
    </source>
</evidence>
<feature type="region of interest" description="Disordered" evidence="2">
    <location>
        <begin position="1"/>
        <end position="24"/>
    </location>
</feature>
<dbReference type="EMBL" id="CP001281">
    <property type="protein sequence ID" value="ACR02320.1"/>
    <property type="molecule type" value="Genomic_DNA"/>
</dbReference>
<evidence type="ECO:0000256" key="1">
    <source>
        <dbReference type="PROSITE-ProRule" id="PRU00169"/>
    </source>
</evidence>
<feature type="domain" description="EAL" evidence="6">
    <location>
        <begin position="479"/>
        <end position="732"/>
    </location>
</feature>
<dbReference type="SMART" id="SM00091">
    <property type="entry name" value="PAS"/>
    <property type="match status" value="1"/>
</dbReference>
<dbReference type="SMART" id="SM00448">
    <property type="entry name" value="REC"/>
    <property type="match status" value="1"/>
</dbReference>
<dbReference type="PROSITE" id="PS50883">
    <property type="entry name" value="EAL"/>
    <property type="match status" value="1"/>
</dbReference>
<dbReference type="CDD" id="cd01949">
    <property type="entry name" value="GGDEF"/>
    <property type="match status" value="1"/>
</dbReference>
<dbReference type="SUPFAM" id="SSF52172">
    <property type="entry name" value="CheY-like"/>
    <property type="match status" value="1"/>
</dbReference>
<dbReference type="AlphaFoldDB" id="C4KCC9"/>
<dbReference type="SMART" id="SM00267">
    <property type="entry name" value="GGDEF"/>
    <property type="match status" value="1"/>
</dbReference>
<dbReference type="GO" id="GO:0003824">
    <property type="term" value="F:catalytic activity"/>
    <property type="evidence" value="ECO:0007669"/>
    <property type="project" value="UniProtKB-ARBA"/>
</dbReference>
<reference evidence="8 9" key="2">
    <citation type="journal article" date="2012" name="Stand. Genomic Sci.">
        <title>Complete genome sequence of Thauera aminoaromatica strain MZ1T.</title>
        <authorList>
            <person name="Jiang K."/>
            <person name="Sanseverino J."/>
            <person name="Chauhan A."/>
            <person name="Lucas S."/>
            <person name="Copeland A."/>
            <person name="Lapidus A."/>
            <person name="Del Rio T.G."/>
            <person name="Dalin E."/>
            <person name="Tice H."/>
            <person name="Bruce D."/>
            <person name="Goodwin L."/>
            <person name="Pitluck S."/>
            <person name="Sims D."/>
            <person name="Brettin T."/>
            <person name="Detter J.C."/>
            <person name="Han C."/>
            <person name="Chang Y.J."/>
            <person name="Larimer F."/>
            <person name="Land M."/>
            <person name="Hauser L."/>
            <person name="Kyrpides N.C."/>
            <person name="Mikhailova N."/>
            <person name="Moser S."/>
            <person name="Jegier P."/>
            <person name="Close D."/>
            <person name="Debruyn J.M."/>
            <person name="Wang Y."/>
            <person name="Layton A.C."/>
            <person name="Allen M.S."/>
            <person name="Sayler G.S."/>
        </authorList>
    </citation>
    <scope>NUCLEOTIDE SEQUENCE [LARGE SCALE GENOMIC DNA]</scope>
    <source>
        <strain evidence="8 9">MZ1T</strain>
    </source>
</reference>
<keyword evidence="1" id="KW-0597">Phosphoprotein</keyword>
<dbReference type="Gene3D" id="3.40.50.2300">
    <property type="match status" value="1"/>
</dbReference>
<feature type="domain" description="GGDEF" evidence="7">
    <location>
        <begin position="337"/>
        <end position="470"/>
    </location>
</feature>
<dbReference type="PROSITE" id="PS50110">
    <property type="entry name" value="RESPONSE_REGULATORY"/>
    <property type="match status" value="1"/>
</dbReference>
<dbReference type="PANTHER" id="PTHR44757:SF2">
    <property type="entry name" value="BIOFILM ARCHITECTURE MAINTENANCE PROTEIN MBAA"/>
    <property type="match status" value="1"/>
</dbReference>
<reference evidence="9" key="1">
    <citation type="submission" date="2009-05" db="EMBL/GenBank/DDBJ databases">
        <title>Complete sequence of chromosome of Thauera sp. MZ1T.</title>
        <authorList>
            <consortium name="US DOE Joint Genome Institute"/>
            <person name="Lucas S."/>
            <person name="Copeland A."/>
            <person name="Lapidus A."/>
            <person name="Glavina del Rio T."/>
            <person name="Dalin E."/>
            <person name="Tice H."/>
            <person name="Bruce D."/>
            <person name="Goodwin L."/>
            <person name="Pitluck S."/>
            <person name="Sims D."/>
            <person name="Brettin T."/>
            <person name="Detter J.C."/>
            <person name="Han C."/>
            <person name="Larimer F."/>
            <person name="Land M."/>
            <person name="Hauser L."/>
            <person name="Kyrpides N."/>
            <person name="Mikhailova N."/>
            <person name="Sayler G.S."/>
        </authorList>
    </citation>
    <scope>NUCLEOTIDE SEQUENCE [LARGE SCALE GENOMIC DNA]</scope>
    <source>
        <strain evidence="9">MZ1T</strain>
    </source>
</reference>
<dbReference type="Pfam" id="PF00563">
    <property type="entry name" value="EAL"/>
    <property type="match status" value="1"/>
</dbReference>
<dbReference type="Pfam" id="PF00072">
    <property type="entry name" value="Response_reg"/>
    <property type="match status" value="1"/>
</dbReference>
<protein>
    <submittedName>
        <fullName evidence="8">Response regulator receiver modulated diguanylate cyclase/phosphodiesterase with PAS/PAC sensor(S)</fullName>
    </submittedName>
</protein>
<dbReference type="KEGG" id="tmz:Tmz1t_3727"/>
<evidence type="ECO:0000259" key="6">
    <source>
        <dbReference type="PROSITE" id="PS50883"/>
    </source>
</evidence>
<evidence type="ECO:0000256" key="2">
    <source>
        <dbReference type="SAM" id="MobiDB-lite"/>
    </source>
</evidence>
<evidence type="ECO:0000259" key="7">
    <source>
        <dbReference type="PROSITE" id="PS50887"/>
    </source>
</evidence>
<organism evidence="8 9">
    <name type="scientific">Thauera aminoaromatica</name>
    <dbReference type="NCBI Taxonomy" id="164330"/>
    <lineage>
        <taxon>Bacteria</taxon>
        <taxon>Pseudomonadati</taxon>
        <taxon>Pseudomonadota</taxon>
        <taxon>Betaproteobacteria</taxon>
        <taxon>Rhodocyclales</taxon>
        <taxon>Zoogloeaceae</taxon>
        <taxon>Thauera</taxon>
    </lineage>
</organism>
<evidence type="ECO:0000313" key="9">
    <source>
        <dbReference type="Proteomes" id="UP000002186"/>
    </source>
</evidence>
<evidence type="ECO:0000259" key="5">
    <source>
        <dbReference type="PROSITE" id="PS50113"/>
    </source>
</evidence>
<dbReference type="InterPro" id="IPR001789">
    <property type="entry name" value="Sig_transdc_resp-reg_receiver"/>
</dbReference>
<dbReference type="SUPFAM" id="SSF55073">
    <property type="entry name" value="Nucleotide cyclase"/>
    <property type="match status" value="1"/>
</dbReference>
<dbReference type="PROSITE" id="PS50887">
    <property type="entry name" value="GGDEF"/>
    <property type="match status" value="1"/>
</dbReference>
<dbReference type="NCBIfam" id="TIGR00254">
    <property type="entry name" value="GGDEF"/>
    <property type="match status" value="1"/>
</dbReference>
<dbReference type="CDD" id="cd01948">
    <property type="entry name" value="EAL"/>
    <property type="match status" value="1"/>
</dbReference>
<dbReference type="SMART" id="SM00052">
    <property type="entry name" value="EAL"/>
    <property type="match status" value="1"/>
</dbReference>
<proteinExistence type="predicted"/>
<evidence type="ECO:0000313" key="8">
    <source>
        <dbReference type="EMBL" id="ACR02320.1"/>
    </source>
</evidence>
<dbReference type="Proteomes" id="UP000002186">
    <property type="component" value="Chromosome"/>
</dbReference>
<dbReference type="PANTHER" id="PTHR44757">
    <property type="entry name" value="DIGUANYLATE CYCLASE DGCP"/>
    <property type="match status" value="1"/>
</dbReference>
<sequence length="748" mass="81906">MRPNKPSTSQPPGAMVTPADNGLRPRIDATAGDDADSVRILIVDDDPALRRTFPHALARPGRLFDECGSIGEAIGRLEKQRYALILLDYRLPDANGLALLDWLSDHQRDEAVIIISGEDAIDAAIGALRGGADDYVRKPYHVAQLQRAVDGALHKGTLERANKLMSQRLKDSERLHRYLVESSPDMIFTLDGSGRFTYINPRIKALLGYDRSALVKRPFTTLVMPEDLDRIDTLLSQPSSLPGESFHVELRLRSRRDGGGEGGSVTVSLTGIPMVTQENDRRVIGLYGVARDISERKRAEEIISFQAYHDQLTHLPNRVLFKDRLELAIAQAQRRTGALAVMFIDIDRFKLVNDTFGHAEGDLLLRAIASRLSATLRRGDTLARLGGDEFTVLLPDINQPEDAEVIARKVLDALATPVRLSQGEFRATVSVGIALFPRDGTTAEDLTRHADAAMYQVKRSGKNAFRFFDPELNTRHRDRIALENDLRGAVARGELDLHYQPQVSLATRGIVGLEALLRWNHPGLGAIPPATFIQVAEEVGLISEISNWVLETACAQLARWQAEGVGAPRVSINLSACDFQRGDVVGRIRACLDRHGVAPSCLEVEITEGLMMDDTADIAAKVRALREAGISVAIDDFGTGYSALAYLQRFPVSTLKIDRSFVRDLEGPMTNPIISAITGIARGFDLDLVAEGVENLEQADALRALGCEVMQGYLFARPAPAGEVPGWLRQPERLFLGAGSADLQAAPA</sequence>
<dbReference type="Gene3D" id="3.20.20.450">
    <property type="entry name" value="EAL domain"/>
    <property type="match status" value="1"/>
</dbReference>
<dbReference type="InterPro" id="IPR000014">
    <property type="entry name" value="PAS"/>
</dbReference>
<dbReference type="Pfam" id="PF00990">
    <property type="entry name" value="GGDEF"/>
    <property type="match status" value="1"/>
</dbReference>
<feature type="domain" description="PAS" evidence="4">
    <location>
        <begin position="172"/>
        <end position="237"/>
    </location>
</feature>
<dbReference type="PROSITE" id="PS50112">
    <property type="entry name" value="PAS"/>
    <property type="match status" value="1"/>
</dbReference>
<dbReference type="STRING" id="85643.Tmz1t_3727"/>
<dbReference type="Gene3D" id="3.30.450.20">
    <property type="entry name" value="PAS domain"/>
    <property type="match status" value="1"/>
</dbReference>
<feature type="compositionally biased region" description="Polar residues" evidence="2">
    <location>
        <begin position="1"/>
        <end position="11"/>
    </location>
</feature>
<dbReference type="Gene3D" id="3.30.70.270">
    <property type="match status" value="1"/>
</dbReference>
<dbReference type="InterPro" id="IPR013656">
    <property type="entry name" value="PAS_4"/>
</dbReference>
<dbReference type="CDD" id="cd00156">
    <property type="entry name" value="REC"/>
    <property type="match status" value="1"/>
</dbReference>
<feature type="domain" description="PAC" evidence="5">
    <location>
        <begin position="246"/>
        <end position="305"/>
    </location>
</feature>
<dbReference type="InterPro" id="IPR035965">
    <property type="entry name" value="PAS-like_dom_sf"/>
</dbReference>
<feature type="modified residue" description="4-aspartylphosphate" evidence="1">
    <location>
        <position position="88"/>
    </location>
</feature>
<dbReference type="InterPro" id="IPR035919">
    <property type="entry name" value="EAL_sf"/>
</dbReference>
<dbReference type="InterPro" id="IPR043128">
    <property type="entry name" value="Rev_trsase/Diguanyl_cyclase"/>
</dbReference>